<dbReference type="InterPro" id="IPR050595">
    <property type="entry name" value="Bact_response_regulator"/>
</dbReference>
<organism evidence="6 7">
    <name type="scientific">Desulfitobacterium hafniense (strain DSM 10664 / DCB-2)</name>
    <dbReference type="NCBI Taxonomy" id="272564"/>
    <lineage>
        <taxon>Bacteria</taxon>
        <taxon>Bacillati</taxon>
        <taxon>Bacillota</taxon>
        <taxon>Clostridia</taxon>
        <taxon>Eubacteriales</taxon>
        <taxon>Desulfitobacteriaceae</taxon>
        <taxon>Desulfitobacterium</taxon>
    </lineage>
</organism>
<evidence type="ECO:0000313" key="7">
    <source>
        <dbReference type="Proteomes" id="UP000007726"/>
    </source>
</evidence>
<name>B8FUT3_DESHD</name>
<comment type="function">
    <text evidence="3">May play the central regulatory role in sporulation. It may be an element of the effector pathway responsible for the activation of sporulation genes in response to nutritional stress. Spo0A may act in concert with spo0H (a sigma factor) to control the expression of some genes that are critical to the sporulation process.</text>
</comment>
<protein>
    <recommendedName>
        <fullName evidence="1">Stage 0 sporulation protein A homolog</fullName>
    </recommendedName>
</protein>
<dbReference type="GO" id="GO:0000160">
    <property type="term" value="P:phosphorelay signal transduction system"/>
    <property type="evidence" value="ECO:0007669"/>
    <property type="project" value="InterPro"/>
</dbReference>
<keyword evidence="2 4" id="KW-0597">Phosphoprotein</keyword>
<dbReference type="RefSeq" id="WP_011459148.1">
    <property type="nucleotide sequence ID" value="NC_011830.1"/>
</dbReference>
<dbReference type="EMBL" id="CP001336">
    <property type="protein sequence ID" value="ACL18579.1"/>
    <property type="molecule type" value="Genomic_DNA"/>
</dbReference>
<dbReference type="AlphaFoldDB" id="B8FUT3"/>
<sequence length="128" mass="14532">MFSIGVCDDRPLCRQLLEEFILLYEKEKGILFDIHQFGSGEELLEELHKLDMILDLLFLDNSMKKLTGLETAKLIQQSDSMSACSIVFVTADDDHDQFMQIQPLQVVGKPVTRECIDAILDKVLAEKA</sequence>
<dbReference type="InterPro" id="IPR001789">
    <property type="entry name" value="Sig_transdc_resp-reg_receiver"/>
</dbReference>
<gene>
    <name evidence="6" type="ordered locus">Dhaf_0512</name>
</gene>
<evidence type="ECO:0000256" key="3">
    <source>
        <dbReference type="ARBA" id="ARBA00024867"/>
    </source>
</evidence>
<dbReference type="PROSITE" id="PS50110">
    <property type="entry name" value="RESPONSE_REGULATORY"/>
    <property type="match status" value="1"/>
</dbReference>
<dbReference type="InterPro" id="IPR011006">
    <property type="entry name" value="CheY-like_superfamily"/>
</dbReference>
<reference evidence="6 7" key="1">
    <citation type="journal article" date="2012" name="BMC Microbiol.">
        <title>Genome sequence of Desulfitobacterium hafniense DCB-2, a Gram-positive anaerobe capable of dehalogenation and metal reduction.</title>
        <authorList>
            <person name="Kim S.H."/>
            <person name="Harzman C."/>
            <person name="Davis J.K."/>
            <person name="Hutcheson R."/>
            <person name="Broderick J.B."/>
            <person name="Marsh T.L."/>
            <person name="Tiedje J.M."/>
        </authorList>
    </citation>
    <scope>NUCLEOTIDE SEQUENCE [LARGE SCALE GENOMIC DNA]</scope>
    <source>
        <strain evidence="7">DSM 10664 / DCB-2</strain>
    </source>
</reference>
<dbReference type="SUPFAM" id="SSF52172">
    <property type="entry name" value="CheY-like"/>
    <property type="match status" value="1"/>
</dbReference>
<evidence type="ECO:0000256" key="4">
    <source>
        <dbReference type="PROSITE-ProRule" id="PRU00169"/>
    </source>
</evidence>
<proteinExistence type="predicted"/>
<accession>B8FUT3</accession>
<feature type="domain" description="Response regulatory" evidence="5">
    <location>
        <begin position="3"/>
        <end position="124"/>
    </location>
</feature>
<dbReference type="HOGENOM" id="CLU_138415_0_0_9"/>
<dbReference type="Pfam" id="PF00072">
    <property type="entry name" value="Response_reg"/>
    <property type="match status" value="1"/>
</dbReference>
<dbReference type="SMART" id="SM00448">
    <property type="entry name" value="REC"/>
    <property type="match status" value="1"/>
</dbReference>
<dbReference type="Proteomes" id="UP000007726">
    <property type="component" value="Chromosome"/>
</dbReference>
<evidence type="ECO:0000259" key="5">
    <source>
        <dbReference type="PROSITE" id="PS50110"/>
    </source>
</evidence>
<dbReference type="Gene3D" id="3.40.50.2300">
    <property type="match status" value="1"/>
</dbReference>
<evidence type="ECO:0000256" key="2">
    <source>
        <dbReference type="ARBA" id="ARBA00022553"/>
    </source>
</evidence>
<feature type="modified residue" description="4-aspartylphosphate" evidence="4">
    <location>
        <position position="60"/>
    </location>
</feature>
<evidence type="ECO:0000313" key="6">
    <source>
        <dbReference type="EMBL" id="ACL18579.1"/>
    </source>
</evidence>
<evidence type="ECO:0000256" key="1">
    <source>
        <dbReference type="ARBA" id="ARBA00018672"/>
    </source>
</evidence>
<dbReference type="PANTHER" id="PTHR44591:SF3">
    <property type="entry name" value="RESPONSE REGULATORY DOMAIN-CONTAINING PROTEIN"/>
    <property type="match status" value="1"/>
</dbReference>
<dbReference type="PANTHER" id="PTHR44591">
    <property type="entry name" value="STRESS RESPONSE REGULATOR PROTEIN 1"/>
    <property type="match status" value="1"/>
</dbReference>
<dbReference type="KEGG" id="dhd:Dhaf_0512"/>